<dbReference type="KEGG" id="mrob:HH214_14825"/>
<dbReference type="EMBL" id="CP051682">
    <property type="protein sequence ID" value="QJD97050.1"/>
    <property type="molecule type" value="Genomic_DNA"/>
</dbReference>
<evidence type="ECO:0000256" key="3">
    <source>
        <dbReference type="PIRSR" id="PIRSR607837-1"/>
    </source>
</evidence>
<dbReference type="GO" id="GO:0046872">
    <property type="term" value="F:metal ion binding"/>
    <property type="evidence" value="ECO:0007669"/>
    <property type="project" value="UniProtKB-KW"/>
</dbReference>
<dbReference type="AlphaFoldDB" id="A0A7L5E0Z8"/>
<reference evidence="4 5" key="1">
    <citation type="submission" date="2020-04" db="EMBL/GenBank/DDBJ databases">
        <title>Genome sequencing of novel species.</title>
        <authorList>
            <person name="Heo J."/>
            <person name="Kim S.-J."/>
            <person name="Kim J.-S."/>
            <person name="Hong S.-B."/>
            <person name="Kwon S.-W."/>
        </authorList>
    </citation>
    <scope>NUCLEOTIDE SEQUENCE [LARGE SCALE GENOMIC DNA]</scope>
    <source>
        <strain evidence="4 5">F39-2</strain>
    </source>
</reference>
<dbReference type="Pfam" id="PF05163">
    <property type="entry name" value="DinB"/>
    <property type="match status" value="1"/>
</dbReference>
<evidence type="ECO:0008006" key="6">
    <source>
        <dbReference type="Google" id="ProtNLM"/>
    </source>
</evidence>
<feature type="binding site" evidence="3">
    <location>
        <position position="48"/>
    </location>
    <ligand>
        <name>a divalent metal cation</name>
        <dbReference type="ChEBI" id="CHEBI:60240"/>
    </ligand>
</feature>
<feature type="binding site" evidence="3">
    <location>
        <position position="131"/>
    </location>
    <ligand>
        <name>a divalent metal cation</name>
        <dbReference type="ChEBI" id="CHEBI:60240"/>
    </ligand>
</feature>
<sequence>MYYHINDFLTDWELEAGRTHKIFSNITEDTKAVKINPKVRTLERLAWHLVQSITEMGTRAGLFDHDELEHETAPLLFADIIVAHQKYNALLAEAVKSRWTDNHLNETVNMYGEEWTKATILSVLIGHEAHHRSQMTVVMRMLDLPVPGLYGPSQEEWAQIGVSAME</sequence>
<proteinExistence type="inferred from homology"/>
<protein>
    <recommendedName>
        <fullName evidence="6">Damage-inducible protein DinB</fullName>
    </recommendedName>
</protein>
<dbReference type="SUPFAM" id="SSF109854">
    <property type="entry name" value="DinB/YfiT-like putative metalloenzymes"/>
    <property type="match status" value="1"/>
</dbReference>
<evidence type="ECO:0000313" key="5">
    <source>
        <dbReference type="Proteomes" id="UP000503278"/>
    </source>
</evidence>
<dbReference type="InterPro" id="IPR007837">
    <property type="entry name" value="DinB"/>
</dbReference>
<dbReference type="Gene3D" id="1.20.120.450">
    <property type="entry name" value="dinb family like domain"/>
    <property type="match status" value="1"/>
</dbReference>
<gene>
    <name evidence="4" type="ORF">HH214_14825</name>
</gene>
<organism evidence="4 5">
    <name type="scientific">Mucilaginibacter robiniae</name>
    <dbReference type="NCBI Taxonomy" id="2728022"/>
    <lineage>
        <taxon>Bacteria</taxon>
        <taxon>Pseudomonadati</taxon>
        <taxon>Bacteroidota</taxon>
        <taxon>Sphingobacteriia</taxon>
        <taxon>Sphingobacteriales</taxon>
        <taxon>Sphingobacteriaceae</taxon>
        <taxon>Mucilaginibacter</taxon>
    </lineage>
</organism>
<evidence type="ECO:0000256" key="2">
    <source>
        <dbReference type="ARBA" id="ARBA00022723"/>
    </source>
</evidence>
<dbReference type="RefSeq" id="WP_169608893.1">
    <property type="nucleotide sequence ID" value="NZ_CP051682.1"/>
</dbReference>
<evidence type="ECO:0000256" key="1">
    <source>
        <dbReference type="ARBA" id="ARBA00008635"/>
    </source>
</evidence>
<name>A0A7L5E0Z8_9SPHI</name>
<feature type="binding site" evidence="3">
    <location>
        <position position="127"/>
    </location>
    <ligand>
        <name>a divalent metal cation</name>
        <dbReference type="ChEBI" id="CHEBI:60240"/>
    </ligand>
</feature>
<dbReference type="InterPro" id="IPR034660">
    <property type="entry name" value="DinB/YfiT-like"/>
</dbReference>
<accession>A0A7L5E0Z8</accession>
<dbReference type="Proteomes" id="UP000503278">
    <property type="component" value="Chromosome"/>
</dbReference>
<comment type="similarity">
    <text evidence="1">Belongs to the DinB family.</text>
</comment>
<keyword evidence="5" id="KW-1185">Reference proteome</keyword>
<keyword evidence="2 3" id="KW-0479">Metal-binding</keyword>
<evidence type="ECO:0000313" key="4">
    <source>
        <dbReference type="EMBL" id="QJD97050.1"/>
    </source>
</evidence>